<dbReference type="GO" id="GO:0032259">
    <property type="term" value="P:methylation"/>
    <property type="evidence" value="ECO:0007669"/>
    <property type="project" value="UniProtKB-KW"/>
</dbReference>
<comment type="caution">
    <text evidence="6">The sequence shown here is derived from an EMBL/GenBank/DDBJ whole genome shotgun (WGS) entry which is preliminary data.</text>
</comment>
<dbReference type="PANTHER" id="PTHR13610">
    <property type="entry name" value="METHYLTRANSFERASE DOMAIN-CONTAINING PROTEIN"/>
    <property type="match status" value="1"/>
</dbReference>
<name>A0A9W7AR49_9STRA</name>
<dbReference type="InterPro" id="IPR029063">
    <property type="entry name" value="SAM-dependent_MTases_sf"/>
</dbReference>
<evidence type="ECO:0000313" key="6">
    <source>
        <dbReference type="EMBL" id="GMH75136.1"/>
    </source>
</evidence>
<dbReference type="GO" id="GO:0016279">
    <property type="term" value="F:protein-lysine N-methyltransferase activity"/>
    <property type="evidence" value="ECO:0007669"/>
    <property type="project" value="InterPro"/>
</dbReference>
<dbReference type="Pfam" id="PF05050">
    <property type="entry name" value="Methyltransf_21"/>
    <property type="match status" value="1"/>
</dbReference>
<protein>
    <recommendedName>
        <fullName evidence="5">Methyltransferase FkbM domain-containing protein</fullName>
    </recommendedName>
</protein>
<evidence type="ECO:0000256" key="4">
    <source>
        <dbReference type="ARBA" id="ARBA00022691"/>
    </source>
</evidence>
<keyword evidence="2" id="KW-0489">Methyltransferase</keyword>
<gene>
    <name evidence="6" type="ORF">TrST_g5412</name>
</gene>
<sequence>MNGPSLPPGPPRKRAREFAEDKLGTTAADANYSPFVATSQHQISRLIDLASIKPEDVVCDLGFGDASLICGVLEASGCNGLGCEIDGNLVSSARSSAAVVKLGDRLVLTEDLIEPYMESDGFKAATVVFLFHVPDQLAQMAPALRVFLSSRPEVRIVSERFEVAGLTCSGSVLGVVDDEEAQSEAGDYFGSRRPGAFLYNSTFVAEASESEIEMPDGLKLEGIREAKEENNFIVEEMIERVYFKGHGVRIEENDEVWDVGAHCGMFLWGAVREAEGNFSYVAFEPVERSRQALTKNVEILLGRSGDWKIHGLAIGREAGEAEMMVYPRMPGNSTLEDYMSERREARATAMKPETAKRLEEGAEMVKVEVRPLRSFAGRPTFLKVDAEGAELQVLQGIGEKQWEALRVVVGEVHDFDGRLKAVKGLLEGRGFSVRSEPAGGVSDAFILSAVRRL</sequence>
<evidence type="ECO:0000256" key="3">
    <source>
        <dbReference type="ARBA" id="ARBA00022679"/>
    </source>
</evidence>
<dbReference type="InterPro" id="IPR006342">
    <property type="entry name" value="FkbM_mtfrase"/>
</dbReference>
<dbReference type="PANTHER" id="PTHR13610:SF11">
    <property type="entry name" value="METHYLTRANSFERASE DOMAIN-CONTAINING PROTEIN"/>
    <property type="match status" value="1"/>
</dbReference>
<evidence type="ECO:0000256" key="2">
    <source>
        <dbReference type="ARBA" id="ARBA00022603"/>
    </source>
</evidence>
<comment type="similarity">
    <text evidence="1">Belongs to the ANT/ATPSC lysine N-methyltransferase family.</text>
</comment>
<feature type="domain" description="Methyltransferase FkbM" evidence="5">
    <location>
        <begin position="258"/>
        <end position="431"/>
    </location>
</feature>
<dbReference type="GO" id="GO:1905706">
    <property type="term" value="P:regulation of mitochondrial ATP synthesis coupled proton transport"/>
    <property type="evidence" value="ECO:0007669"/>
    <property type="project" value="TreeGrafter"/>
</dbReference>
<proteinExistence type="inferred from homology"/>
<dbReference type="InterPro" id="IPR026170">
    <property type="entry name" value="FAM173A/B"/>
</dbReference>
<dbReference type="EMBL" id="BRXY01000186">
    <property type="protein sequence ID" value="GMH75136.1"/>
    <property type="molecule type" value="Genomic_DNA"/>
</dbReference>
<dbReference type="GO" id="GO:0005739">
    <property type="term" value="C:mitochondrion"/>
    <property type="evidence" value="ECO:0007669"/>
    <property type="project" value="TreeGrafter"/>
</dbReference>
<keyword evidence="3" id="KW-0808">Transferase</keyword>
<dbReference type="Gene3D" id="3.40.50.150">
    <property type="entry name" value="Vaccinia Virus protein VP39"/>
    <property type="match status" value="2"/>
</dbReference>
<dbReference type="SUPFAM" id="SSF53335">
    <property type="entry name" value="S-adenosyl-L-methionine-dependent methyltransferases"/>
    <property type="match status" value="2"/>
</dbReference>
<reference evidence="7" key="1">
    <citation type="journal article" date="2023" name="Commun. Biol.">
        <title>Genome analysis of Parmales, the sister group of diatoms, reveals the evolutionary specialization of diatoms from phago-mixotrophs to photoautotrophs.</title>
        <authorList>
            <person name="Ban H."/>
            <person name="Sato S."/>
            <person name="Yoshikawa S."/>
            <person name="Yamada K."/>
            <person name="Nakamura Y."/>
            <person name="Ichinomiya M."/>
            <person name="Sato N."/>
            <person name="Blanc-Mathieu R."/>
            <person name="Endo H."/>
            <person name="Kuwata A."/>
            <person name="Ogata H."/>
        </authorList>
    </citation>
    <scope>NUCLEOTIDE SEQUENCE [LARGE SCALE GENOMIC DNA]</scope>
    <source>
        <strain evidence="7">NIES 3701</strain>
    </source>
</reference>
<organism evidence="6 7">
    <name type="scientific">Triparma strigata</name>
    <dbReference type="NCBI Taxonomy" id="1606541"/>
    <lineage>
        <taxon>Eukaryota</taxon>
        <taxon>Sar</taxon>
        <taxon>Stramenopiles</taxon>
        <taxon>Ochrophyta</taxon>
        <taxon>Bolidophyceae</taxon>
        <taxon>Parmales</taxon>
        <taxon>Triparmaceae</taxon>
        <taxon>Triparma</taxon>
    </lineage>
</organism>
<dbReference type="Proteomes" id="UP001165085">
    <property type="component" value="Unassembled WGS sequence"/>
</dbReference>
<dbReference type="AlphaFoldDB" id="A0A9W7AR49"/>
<evidence type="ECO:0000256" key="1">
    <source>
        <dbReference type="ARBA" id="ARBA00010633"/>
    </source>
</evidence>
<keyword evidence="7" id="KW-1185">Reference proteome</keyword>
<dbReference type="OrthoDB" id="202135at2759"/>
<accession>A0A9W7AR49</accession>
<dbReference type="NCBIfam" id="TIGR01444">
    <property type="entry name" value="fkbM_fam"/>
    <property type="match status" value="1"/>
</dbReference>
<evidence type="ECO:0000313" key="7">
    <source>
        <dbReference type="Proteomes" id="UP001165085"/>
    </source>
</evidence>
<evidence type="ECO:0000259" key="5">
    <source>
        <dbReference type="Pfam" id="PF05050"/>
    </source>
</evidence>
<keyword evidence="4" id="KW-0949">S-adenosyl-L-methionine</keyword>